<gene>
    <name evidence="2" type="ORF">Gorai_023305</name>
</gene>
<protein>
    <submittedName>
        <fullName evidence="2">Uncharacterized protein</fullName>
    </submittedName>
</protein>
<comment type="caution">
    <text evidence="2">The sequence shown here is derived from an EMBL/GenBank/DDBJ whole genome shotgun (WGS) entry which is preliminary data.</text>
</comment>
<reference evidence="2 3" key="1">
    <citation type="journal article" date="2019" name="Genome Biol. Evol.">
        <title>Insights into the evolution of the New World diploid cottons (Gossypium, subgenus Houzingenia) based on genome sequencing.</title>
        <authorList>
            <person name="Grover C.E."/>
            <person name="Arick M.A. 2nd"/>
            <person name="Thrash A."/>
            <person name="Conover J.L."/>
            <person name="Sanders W.S."/>
            <person name="Peterson D.G."/>
            <person name="Frelichowski J.E."/>
            <person name="Scheffler J.A."/>
            <person name="Scheffler B.E."/>
            <person name="Wendel J.F."/>
        </authorList>
    </citation>
    <scope>NUCLEOTIDE SEQUENCE [LARGE SCALE GENOMIC DNA]</scope>
    <source>
        <strain evidence="2">8</strain>
        <tissue evidence="2">Leaf</tissue>
    </source>
</reference>
<accession>A0A7J8NW21</accession>
<proteinExistence type="predicted"/>
<organism evidence="2 3">
    <name type="scientific">Gossypium raimondii</name>
    <name type="common">Peruvian cotton</name>
    <name type="synonym">Gossypium klotzschianum subsp. raimondii</name>
    <dbReference type="NCBI Taxonomy" id="29730"/>
    <lineage>
        <taxon>Eukaryota</taxon>
        <taxon>Viridiplantae</taxon>
        <taxon>Streptophyta</taxon>
        <taxon>Embryophyta</taxon>
        <taxon>Tracheophyta</taxon>
        <taxon>Spermatophyta</taxon>
        <taxon>Magnoliopsida</taxon>
        <taxon>eudicotyledons</taxon>
        <taxon>Gunneridae</taxon>
        <taxon>Pentapetalae</taxon>
        <taxon>rosids</taxon>
        <taxon>malvids</taxon>
        <taxon>Malvales</taxon>
        <taxon>Malvaceae</taxon>
        <taxon>Malvoideae</taxon>
        <taxon>Gossypium</taxon>
    </lineage>
</organism>
<feature type="compositionally biased region" description="Polar residues" evidence="1">
    <location>
        <begin position="67"/>
        <end position="77"/>
    </location>
</feature>
<dbReference type="AlphaFoldDB" id="A0A7J8NW21"/>
<dbReference type="Proteomes" id="UP000593578">
    <property type="component" value="Unassembled WGS sequence"/>
</dbReference>
<evidence type="ECO:0000313" key="3">
    <source>
        <dbReference type="Proteomes" id="UP000593578"/>
    </source>
</evidence>
<evidence type="ECO:0000313" key="2">
    <source>
        <dbReference type="EMBL" id="MBA0581118.1"/>
    </source>
</evidence>
<sequence>MHQRLLHLAHDPANRPAMEVRLVQNDWYMVNVMNHVMRFTLPRQTLVIESRQVQSISDGSLVDPALSNPSCGDSAQSDPKHVIRRSIHPPPAFGSSPNLEALALEADKSEDQDGDSSVHANSHFSRYLLVLKFFVKNRLFL</sequence>
<feature type="region of interest" description="Disordered" evidence="1">
    <location>
        <begin position="59"/>
        <end position="100"/>
    </location>
</feature>
<name>A0A7J8NW21_GOSRA</name>
<evidence type="ECO:0000256" key="1">
    <source>
        <dbReference type="SAM" id="MobiDB-lite"/>
    </source>
</evidence>
<dbReference type="EMBL" id="JABEZZ010000002">
    <property type="protein sequence ID" value="MBA0581118.1"/>
    <property type="molecule type" value="Genomic_DNA"/>
</dbReference>
<feature type="non-terminal residue" evidence="2">
    <location>
        <position position="1"/>
    </location>
</feature>